<dbReference type="Proteomes" id="UP001165740">
    <property type="component" value="Chromosome 5"/>
</dbReference>
<dbReference type="InterPro" id="IPR017452">
    <property type="entry name" value="GPCR_Rhodpsn_7TM"/>
</dbReference>
<evidence type="ECO:0000256" key="1">
    <source>
        <dbReference type="ARBA" id="ARBA00004370"/>
    </source>
</evidence>
<gene>
    <name evidence="8" type="primary">LOC129926311</name>
</gene>
<organism evidence="7 8">
    <name type="scientific">Biomphalaria glabrata</name>
    <name type="common">Bloodfluke planorb</name>
    <name type="synonym">Freshwater snail</name>
    <dbReference type="NCBI Taxonomy" id="6526"/>
    <lineage>
        <taxon>Eukaryota</taxon>
        <taxon>Metazoa</taxon>
        <taxon>Spiralia</taxon>
        <taxon>Lophotrochozoa</taxon>
        <taxon>Mollusca</taxon>
        <taxon>Gastropoda</taxon>
        <taxon>Heterobranchia</taxon>
        <taxon>Euthyneura</taxon>
        <taxon>Panpulmonata</taxon>
        <taxon>Hygrophila</taxon>
        <taxon>Lymnaeoidea</taxon>
        <taxon>Planorbidae</taxon>
        <taxon>Biomphalaria</taxon>
    </lineage>
</organism>
<evidence type="ECO:0000256" key="4">
    <source>
        <dbReference type="ARBA" id="ARBA00023136"/>
    </source>
</evidence>
<protein>
    <submittedName>
        <fullName evidence="8">Cannabinoid receptor 1-like</fullName>
    </submittedName>
</protein>
<dbReference type="InterPro" id="IPR052954">
    <property type="entry name" value="GPCR-Ligand_Int"/>
</dbReference>
<evidence type="ECO:0000259" key="6">
    <source>
        <dbReference type="PROSITE" id="PS50262"/>
    </source>
</evidence>
<dbReference type="PANTHER" id="PTHR46641:SF2">
    <property type="entry name" value="FMRFAMIDE RECEPTOR"/>
    <property type="match status" value="1"/>
</dbReference>
<dbReference type="RefSeq" id="XP_055885597.1">
    <property type="nucleotide sequence ID" value="XM_056029622.1"/>
</dbReference>
<feature type="transmembrane region" description="Helical" evidence="5">
    <location>
        <begin position="39"/>
        <end position="66"/>
    </location>
</feature>
<dbReference type="Pfam" id="PF00001">
    <property type="entry name" value="7tm_1"/>
    <property type="match status" value="1"/>
</dbReference>
<dbReference type="AlphaFoldDB" id="A0A9W3AE63"/>
<keyword evidence="7" id="KW-1185">Reference proteome</keyword>
<feature type="transmembrane region" description="Helical" evidence="5">
    <location>
        <begin position="214"/>
        <end position="241"/>
    </location>
</feature>
<dbReference type="Gene3D" id="1.20.1070.10">
    <property type="entry name" value="Rhodopsin 7-helix transmembrane proteins"/>
    <property type="match status" value="1"/>
</dbReference>
<dbReference type="OMA" id="WILYPIS"/>
<evidence type="ECO:0000313" key="8">
    <source>
        <dbReference type="RefSeq" id="XP_055885597.1"/>
    </source>
</evidence>
<evidence type="ECO:0000313" key="7">
    <source>
        <dbReference type="Proteomes" id="UP001165740"/>
    </source>
</evidence>
<proteinExistence type="predicted"/>
<dbReference type="SUPFAM" id="SSF81321">
    <property type="entry name" value="Family A G protein-coupled receptor-like"/>
    <property type="match status" value="1"/>
</dbReference>
<feature type="transmembrane region" description="Helical" evidence="5">
    <location>
        <begin position="132"/>
        <end position="152"/>
    </location>
</feature>
<sequence>MDSNNSLTSFWTNESTLYTQVDNFPNANRQLLSTEGRNLFILVNHVILCSFISMFGVGANSVNILVFLKQGLKKSLNLCFFLLAVTDLMGLLTQLWHNFCLNPYVSYINAPLVFGQIQILTAGKPNACLVRITGWITVYITAERCLSIAMPLKIKQIVTFERKALILLFIYLVNVASLVPLYFSAYFSWNFIPAKNTTFLGVSYRSNKLVIQDLLYIFQASLALAAFACTVMFTSILIVSFKKNAEWRQKSTFDSDQTKTKSKRENRTVRMVIVVACVLIVCYTPACVSSIVSAVIQDYSITGRQSNIFEAVWSFGFLLHSVNSSINMLLYYRMSGKYKSTVQEMFPSCFKLNVSVQSKG</sequence>
<keyword evidence="4 5" id="KW-0472">Membrane</keyword>
<feature type="transmembrane region" description="Helical" evidence="5">
    <location>
        <begin position="164"/>
        <end position="183"/>
    </location>
</feature>
<dbReference type="OrthoDB" id="6067436at2759"/>
<keyword evidence="2 5" id="KW-0812">Transmembrane</keyword>
<reference evidence="8" key="1">
    <citation type="submission" date="2025-08" db="UniProtKB">
        <authorList>
            <consortium name="RefSeq"/>
        </authorList>
    </citation>
    <scope>IDENTIFICATION</scope>
</reference>
<evidence type="ECO:0000256" key="2">
    <source>
        <dbReference type="ARBA" id="ARBA00022692"/>
    </source>
</evidence>
<dbReference type="GO" id="GO:0016020">
    <property type="term" value="C:membrane"/>
    <property type="evidence" value="ECO:0007669"/>
    <property type="project" value="UniProtKB-SubCell"/>
</dbReference>
<accession>A0A9W3AE63</accession>
<feature type="transmembrane region" description="Helical" evidence="5">
    <location>
        <begin position="78"/>
        <end position="97"/>
    </location>
</feature>
<feature type="transmembrane region" description="Helical" evidence="5">
    <location>
        <begin position="308"/>
        <end position="332"/>
    </location>
</feature>
<name>A0A9W3AE63_BIOGL</name>
<comment type="subcellular location">
    <subcellularLocation>
        <location evidence="1">Membrane</location>
    </subcellularLocation>
</comment>
<feature type="domain" description="G-protein coupled receptors family 1 profile" evidence="6">
    <location>
        <begin position="59"/>
        <end position="331"/>
    </location>
</feature>
<keyword evidence="3 5" id="KW-1133">Transmembrane helix</keyword>
<evidence type="ECO:0000256" key="5">
    <source>
        <dbReference type="SAM" id="Phobius"/>
    </source>
</evidence>
<feature type="transmembrane region" description="Helical" evidence="5">
    <location>
        <begin position="271"/>
        <end position="296"/>
    </location>
</feature>
<dbReference type="PANTHER" id="PTHR46641">
    <property type="entry name" value="FMRFAMIDE RECEPTOR-RELATED"/>
    <property type="match status" value="1"/>
</dbReference>
<dbReference type="GeneID" id="129926311"/>
<dbReference type="GO" id="GO:0004930">
    <property type="term" value="F:G protein-coupled receptor activity"/>
    <property type="evidence" value="ECO:0007669"/>
    <property type="project" value="InterPro"/>
</dbReference>
<evidence type="ECO:0000256" key="3">
    <source>
        <dbReference type="ARBA" id="ARBA00022989"/>
    </source>
</evidence>
<dbReference type="InterPro" id="IPR000276">
    <property type="entry name" value="GPCR_Rhodpsn"/>
</dbReference>
<dbReference type="PROSITE" id="PS50262">
    <property type="entry name" value="G_PROTEIN_RECEP_F1_2"/>
    <property type="match status" value="1"/>
</dbReference>